<accession>A0A451D6X7</accession>
<evidence type="ECO:0000256" key="12">
    <source>
        <dbReference type="PIRSR" id="PIRSR005461-1"/>
    </source>
</evidence>
<comment type="similarity">
    <text evidence="11">Belongs to the class I-like SAM-binding methyltransferase superfamily. RNA methyltransferase RlmE family.</text>
</comment>
<comment type="subcellular location">
    <subcellularLocation>
        <location evidence="11">Cytoplasm</location>
    </subcellularLocation>
</comment>
<evidence type="ECO:0000313" key="14">
    <source>
        <dbReference type="EMBL" id="VFP81533.1"/>
    </source>
</evidence>
<keyword evidence="1 11" id="KW-0698">rRNA processing</keyword>
<dbReference type="RefSeq" id="WP_154029294.1">
    <property type="nucleotide sequence ID" value="NZ_LR217710.1"/>
</dbReference>
<feature type="binding site" evidence="11">
    <location>
        <position position="99"/>
    </location>
    <ligand>
        <name>S-adenosyl-L-methionine</name>
        <dbReference type="ChEBI" id="CHEBI:59789"/>
    </ligand>
</feature>
<dbReference type="GO" id="GO:0005737">
    <property type="term" value="C:cytoplasm"/>
    <property type="evidence" value="ECO:0007669"/>
    <property type="project" value="UniProtKB-SubCell"/>
</dbReference>
<evidence type="ECO:0000256" key="9">
    <source>
        <dbReference type="ARBA" id="ARBA00042745"/>
    </source>
</evidence>
<dbReference type="EC" id="2.1.1.166" evidence="6 11"/>
<evidence type="ECO:0000259" key="13">
    <source>
        <dbReference type="Pfam" id="PF01728"/>
    </source>
</evidence>
<evidence type="ECO:0000256" key="3">
    <source>
        <dbReference type="ARBA" id="ARBA00022679"/>
    </source>
</evidence>
<dbReference type="PANTHER" id="PTHR10920">
    <property type="entry name" value="RIBOSOMAL RNA METHYLTRANSFERASE"/>
    <property type="match status" value="1"/>
</dbReference>
<comment type="function">
    <text evidence="5 11">Specifically methylates the uridine in position 2552 of 23S rRNA at the 2'-O position of the ribose in the fully assembled 50S ribosomal subunit.</text>
</comment>
<dbReference type="InterPro" id="IPR050082">
    <property type="entry name" value="RNA_methyltr_RlmE"/>
</dbReference>
<evidence type="ECO:0000256" key="1">
    <source>
        <dbReference type="ARBA" id="ARBA00022552"/>
    </source>
</evidence>
<dbReference type="AlphaFoldDB" id="A0A451D6X7"/>
<name>A0A451D6X7_9GAMM</name>
<evidence type="ECO:0000313" key="15">
    <source>
        <dbReference type="Proteomes" id="UP000294344"/>
    </source>
</evidence>
<dbReference type="Pfam" id="PF01728">
    <property type="entry name" value="FtsJ"/>
    <property type="match status" value="1"/>
</dbReference>
<reference evidence="14 15" key="1">
    <citation type="submission" date="2019-02" db="EMBL/GenBank/DDBJ databases">
        <authorList>
            <person name="Manzano-Marin A."/>
            <person name="Manzano-Marin A."/>
        </authorList>
    </citation>
    <scope>NUCLEOTIDE SEQUENCE [LARGE SCALE GENOMIC DNA]</scope>
    <source>
        <strain evidence="14 15">BuCicurvipes</strain>
    </source>
</reference>
<keyword evidence="3 11" id="KW-0808">Transferase</keyword>
<proteinExistence type="inferred from homology"/>
<evidence type="ECO:0000256" key="7">
    <source>
        <dbReference type="ARBA" id="ARBA00041129"/>
    </source>
</evidence>
<sequence length="209" mass="24288">MIFRKNSRSSKNWFKKHCSDPYVKERNRRSLRSRSWFKLKEINESEKIFKKGMNIIDLGSNPGGWSEYASQEIGCSGVIFAYDILPMRPLKNVTFFNVDVSNTDVQKKMLFFLKKHSWNVVMSDMSPNISGCSIVDNVNTFKLSNIAVRIAVHVLSNTGYLIIKLFQGYGFNKYIQKIFSKFIIVKVYKPRSSRFNSREVFIIARGLKI</sequence>
<dbReference type="InterPro" id="IPR015507">
    <property type="entry name" value="rRNA-MeTfrase_E"/>
</dbReference>
<feature type="domain" description="Ribosomal RNA methyltransferase FtsJ" evidence="13">
    <location>
        <begin position="32"/>
        <end position="206"/>
    </location>
</feature>
<dbReference type="Gene3D" id="3.40.50.150">
    <property type="entry name" value="Vaccinia Virus protein VP39"/>
    <property type="match status" value="1"/>
</dbReference>
<evidence type="ECO:0000256" key="11">
    <source>
        <dbReference type="HAMAP-Rule" id="MF_01547"/>
    </source>
</evidence>
<evidence type="ECO:0000256" key="4">
    <source>
        <dbReference type="ARBA" id="ARBA00022691"/>
    </source>
</evidence>
<feature type="binding site" evidence="11">
    <location>
        <position position="65"/>
    </location>
    <ligand>
        <name>S-adenosyl-L-methionine</name>
        <dbReference type="ChEBI" id="CHEBI:59789"/>
    </ligand>
</feature>
<feature type="binding site" evidence="11">
    <location>
        <position position="83"/>
    </location>
    <ligand>
        <name>S-adenosyl-L-methionine</name>
        <dbReference type="ChEBI" id="CHEBI:59789"/>
    </ligand>
</feature>
<comment type="catalytic activity">
    <reaction evidence="10 11">
        <text>uridine(2552) in 23S rRNA + S-adenosyl-L-methionine = 2'-O-methyluridine(2552) in 23S rRNA + S-adenosyl-L-homocysteine + H(+)</text>
        <dbReference type="Rhea" id="RHEA:42720"/>
        <dbReference type="Rhea" id="RHEA-COMP:10202"/>
        <dbReference type="Rhea" id="RHEA-COMP:10203"/>
        <dbReference type="ChEBI" id="CHEBI:15378"/>
        <dbReference type="ChEBI" id="CHEBI:57856"/>
        <dbReference type="ChEBI" id="CHEBI:59789"/>
        <dbReference type="ChEBI" id="CHEBI:65315"/>
        <dbReference type="ChEBI" id="CHEBI:74478"/>
        <dbReference type="EC" id="2.1.1.166"/>
    </reaction>
</comment>
<dbReference type="PIRSF" id="PIRSF005461">
    <property type="entry name" value="23S_rRNA_mtase"/>
    <property type="match status" value="1"/>
</dbReference>
<protein>
    <recommendedName>
        <fullName evidence="7 11">Ribosomal RNA large subunit methyltransferase E</fullName>
        <ecNumber evidence="6 11">2.1.1.166</ecNumber>
    </recommendedName>
    <alternativeName>
        <fullName evidence="9 11">23S rRNA Um2552 methyltransferase</fullName>
    </alternativeName>
    <alternativeName>
        <fullName evidence="8 11">rRNA (uridine-2'-O-)-methyltransferase</fullName>
    </alternativeName>
</protein>
<dbReference type="HAMAP" id="MF_01547">
    <property type="entry name" value="RNA_methyltr_E"/>
    <property type="match status" value="1"/>
</dbReference>
<dbReference type="OrthoDB" id="9790080at2"/>
<feature type="active site" description="Proton acceptor" evidence="11 12">
    <location>
        <position position="164"/>
    </location>
</feature>
<feature type="binding site" evidence="11">
    <location>
        <position position="63"/>
    </location>
    <ligand>
        <name>S-adenosyl-L-methionine</name>
        <dbReference type="ChEBI" id="CHEBI:59789"/>
    </ligand>
</feature>
<evidence type="ECO:0000256" key="2">
    <source>
        <dbReference type="ARBA" id="ARBA00022603"/>
    </source>
</evidence>
<dbReference type="GO" id="GO:0008650">
    <property type="term" value="F:rRNA (uridine-2'-O-)-methyltransferase activity"/>
    <property type="evidence" value="ECO:0007669"/>
    <property type="project" value="UniProtKB-UniRule"/>
</dbReference>
<keyword evidence="2 11" id="KW-0489">Methyltransferase</keyword>
<dbReference type="InterPro" id="IPR029063">
    <property type="entry name" value="SAM-dependent_MTases_sf"/>
</dbReference>
<dbReference type="InterPro" id="IPR002877">
    <property type="entry name" value="RNA_MeTrfase_FtsJ_dom"/>
</dbReference>
<feature type="binding site" evidence="11">
    <location>
        <position position="124"/>
    </location>
    <ligand>
        <name>S-adenosyl-L-methionine</name>
        <dbReference type="ChEBI" id="CHEBI:59789"/>
    </ligand>
</feature>
<evidence type="ECO:0000256" key="8">
    <source>
        <dbReference type="ARBA" id="ARBA00041995"/>
    </source>
</evidence>
<dbReference type="SUPFAM" id="SSF53335">
    <property type="entry name" value="S-adenosyl-L-methionine-dependent methyltransferases"/>
    <property type="match status" value="1"/>
</dbReference>
<keyword evidence="11" id="KW-0963">Cytoplasm</keyword>
<evidence type="ECO:0000256" key="10">
    <source>
        <dbReference type="ARBA" id="ARBA00048970"/>
    </source>
</evidence>
<dbReference type="EMBL" id="LR217710">
    <property type="protein sequence ID" value="VFP81533.1"/>
    <property type="molecule type" value="Genomic_DNA"/>
</dbReference>
<evidence type="ECO:0000256" key="6">
    <source>
        <dbReference type="ARBA" id="ARBA00038861"/>
    </source>
</evidence>
<dbReference type="Proteomes" id="UP000294344">
    <property type="component" value="Chromosome"/>
</dbReference>
<keyword evidence="4 11" id="KW-0949">S-adenosyl-L-methionine</keyword>
<organism evidence="14 15">
    <name type="scientific">Buchnera aphidicola</name>
    <name type="common">Cinara curvipes</name>
    <dbReference type="NCBI Taxonomy" id="2518975"/>
    <lineage>
        <taxon>Bacteria</taxon>
        <taxon>Pseudomonadati</taxon>
        <taxon>Pseudomonadota</taxon>
        <taxon>Gammaproteobacteria</taxon>
        <taxon>Enterobacterales</taxon>
        <taxon>Erwiniaceae</taxon>
        <taxon>Buchnera</taxon>
    </lineage>
</organism>
<dbReference type="PANTHER" id="PTHR10920:SF18">
    <property type="entry name" value="RRNA METHYLTRANSFERASE 2, MITOCHONDRIAL"/>
    <property type="match status" value="1"/>
</dbReference>
<gene>
    <name evidence="11 14" type="primary">rlmE</name>
    <name evidence="11" type="synonym">ftsJ</name>
    <name evidence="11" type="synonym">rrmJ</name>
    <name evidence="14" type="ORF">BUCICURV3402_247</name>
</gene>
<evidence type="ECO:0000256" key="5">
    <source>
        <dbReference type="ARBA" id="ARBA00037569"/>
    </source>
</evidence>